<dbReference type="Pfam" id="PF04294">
    <property type="entry name" value="VanW"/>
    <property type="match status" value="1"/>
</dbReference>
<evidence type="ECO:0000313" key="1">
    <source>
        <dbReference type="EMBL" id="AGC72719.1"/>
    </source>
</evidence>
<dbReference type="AlphaFoldDB" id="L7VYF5"/>
<reference evidence="1" key="1">
    <citation type="submission" date="2012-09" db="EMBL/GenBank/DDBJ databases">
        <title>Metagenomic Characterization of a Microbial Community in Wastewater Detects High Levels of Antibiotic Resistance.</title>
        <authorList>
            <person name="Abrams M."/>
            <person name="Caldwell A."/>
            <person name="Vandaei E."/>
            <person name="Lee W."/>
            <person name="Perrott J."/>
            <person name="Khan S.Y."/>
            <person name="Ta J."/>
            <person name="Romero D."/>
            <person name="Nguyen V."/>
            <person name="Pourmand N."/>
            <person name="Ouverney C.C."/>
        </authorList>
    </citation>
    <scope>NUCLEOTIDE SEQUENCE</scope>
</reference>
<sequence length="386" mass="41334">MEPVDPKMEATEDAVTMVAGKPGSALTVGDVVKALPSELATLTKPIKIDVKPTQIPTSITDAEVQSLVDSANKITESPLTVTWGDKKAEIPGKEFRPAFVMTDSGDGLKLSMDPEKVSLILVKHTSPPLNPTNVKFDIVNGVPTPVGGSDAQVCCGDDAPNLIVGALLKGEKSVALPFRTVTAAEGQEWAAGLGVKEVIGSFTTRHACCQSRVTNIHRISDIMRGTLIAPGDTMSVNSIVGRRTTAKGFVSAGVILEGKHTEDIGGGVSQFATTTFNAAFFSGLEIPAYQSHSEWLSRYPFGREATLWYPGVDLKVKNNTPYGVVVWPTYTDTSVTVQMWSTKYVSGDQTAQIPTSGCGKITTTRTRTWVDGRTENDKFFANYRCG</sequence>
<dbReference type="PANTHER" id="PTHR35788">
    <property type="entry name" value="EXPORTED PROTEIN-RELATED"/>
    <property type="match status" value="1"/>
</dbReference>
<dbReference type="EMBL" id="JX649910">
    <property type="protein sequence ID" value="AGC72719.1"/>
    <property type="molecule type" value="Genomic_DNA"/>
</dbReference>
<dbReference type="InterPro" id="IPR052913">
    <property type="entry name" value="Glycopeptide_resist_protein"/>
</dbReference>
<accession>L7VYF5</accession>
<dbReference type="PANTHER" id="PTHR35788:SF1">
    <property type="entry name" value="EXPORTED PROTEIN"/>
    <property type="match status" value="1"/>
</dbReference>
<proteinExistence type="predicted"/>
<name>L7VYF5_9BACT</name>
<dbReference type="InterPro" id="IPR007391">
    <property type="entry name" value="Vancomycin_resist_VanW"/>
</dbReference>
<organism evidence="1">
    <name type="scientific">uncultured bacterium A1Q1_fos_2111</name>
    <dbReference type="NCBI Taxonomy" id="1256563"/>
    <lineage>
        <taxon>Bacteria</taxon>
        <taxon>environmental samples</taxon>
    </lineage>
</organism>
<protein>
    <submittedName>
        <fullName evidence="1">Vancomycin B-type resistance protein VanW</fullName>
    </submittedName>
</protein>